<dbReference type="Proteomes" id="UP000292957">
    <property type="component" value="Unassembled WGS sequence"/>
</dbReference>
<evidence type="ECO:0000313" key="1">
    <source>
        <dbReference type="EMBL" id="TBU22580.1"/>
    </source>
</evidence>
<organism evidence="1">
    <name type="scientific">Dichomitus squalens</name>
    <dbReference type="NCBI Taxonomy" id="114155"/>
    <lineage>
        <taxon>Eukaryota</taxon>
        <taxon>Fungi</taxon>
        <taxon>Dikarya</taxon>
        <taxon>Basidiomycota</taxon>
        <taxon>Agaricomycotina</taxon>
        <taxon>Agaricomycetes</taxon>
        <taxon>Polyporales</taxon>
        <taxon>Polyporaceae</taxon>
        <taxon>Dichomitus</taxon>
    </lineage>
</organism>
<gene>
    <name evidence="1" type="ORF">BD311DRAFT_782227</name>
</gene>
<protein>
    <submittedName>
        <fullName evidence="1">Uncharacterized protein</fullName>
    </submittedName>
</protein>
<reference evidence="1" key="1">
    <citation type="submission" date="2019-01" db="EMBL/GenBank/DDBJ databases">
        <title>Draft genome sequences of three monokaryotic isolates of the white-rot basidiomycete fungus Dichomitus squalens.</title>
        <authorList>
            <consortium name="DOE Joint Genome Institute"/>
            <person name="Lopez S.C."/>
            <person name="Andreopoulos B."/>
            <person name="Pangilinan J."/>
            <person name="Lipzen A."/>
            <person name="Riley R."/>
            <person name="Ahrendt S."/>
            <person name="Ng V."/>
            <person name="Barry K."/>
            <person name="Daum C."/>
            <person name="Grigoriev I.V."/>
            <person name="Hilden K.S."/>
            <person name="Makela M.R."/>
            <person name="de Vries R.P."/>
        </authorList>
    </citation>
    <scope>NUCLEOTIDE SEQUENCE [LARGE SCALE GENOMIC DNA]</scope>
    <source>
        <strain evidence="1">OM18370.1</strain>
    </source>
</reference>
<name>A0A4Q9M6G2_9APHY</name>
<dbReference type="AlphaFoldDB" id="A0A4Q9M6G2"/>
<dbReference type="EMBL" id="ML143536">
    <property type="protein sequence ID" value="TBU22580.1"/>
    <property type="molecule type" value="Genomic_DNA"/>
</dbReference>
<accession>A0A4Q9M6G2</accession>
<sequence length="56" mass="5825">MWSSGAAAGCVSSGLCRMCAAGTYASATNISERIGHAASAHPALFWRRYGTAVSRF</sequence>
<proteinExistence type="predicted"/>